<dbReference type="PANTHER" id="PTHR37162:SF11">
    <property type="match status" value="1"/>
</dbReference>
<accession>A0A8S3Z9V2</accession>
<organism evidence="1 2">
    <name type="scientific">Candidula unifasciata</name>
    <dbReference type="NCBI Taxonomy" id="100452"/>
    <lineage>
        <taxon>Eukaryota</taxon>
        <taxon>Metazoa</taxon>
        <taxon>Spiralia</taxon>
        <taxon>Lophotrochozoa</taxon>
        <taxon>Mollusca</taxon>
        <taxon>Gastropoda</taxon>
        <taxon>Heterobranchia</taxon>
        <taxon>Euthyneura</taxon>
        <taxon>Panpulmonata</taxon>
        <taxon>Eupulmonata</taxon>
        <taxon>Stylommatophora</taxon>
        <taxon>Helicina</taxon>
        <taxon>Helicoidea</taxon>
        <taxon>Geomitridae</taxon>
        <taxon>Candidula</taxon>
    </lineage>
</organism>
<gene>
    <name evidence="1" type="ORF">CUNI_LOCUS11905</name>
</gene>
<dbReference type="Proteomes" id="UP000678393">
    <property type="component" value="Unassembled WGS sequence"/>
</dbReference>
<sequence>MFPDSAIAKKFSLSERKCSYLVSFGLAPYFTSLLEAKLFKRNFVLLFDESMNKSFQLKQMDFHVRFWDADLLNVGSCGLHKVHDACKTAMVAAGWGLEKVLKSMYRLLEDTPARHEDYFKTSQCTQAPLKFCAHRWLENSKVAQGAFDILPHFKKFCDSAAKKEITQPQTESFETVRTAVNNDMFLSSKLAFFVSFSKQLEPFLRKYQTDNPMVPFLFTDLHNLTFAVLRRFVKKEIIANLSSTSDILNFSVNDPQNHVTGHAVDIGFVADSVIKDLKRERKVTDLQILNFKNDCKLIMVAFMEKFLAKSPLQYLLVKIWPVLIQA</sequence>
<protein>
    <submittedName>
        <fullName evidence="1">Uncharacterized protein</fullName>
    </submittedName>
</protein>
<comment type="caution">
    <text evidence="1">The sequence shown here is derived from an EMBL/GenBank/DDBJ whole genome shotgun (WGS) entry which is preliminary data.</text>
</comment>
<dbReference type="AlphaFoldDB" id="A0A8S3Z9V2"/>
<name>A0A8S3Z9V2_9EUPU</name>
<reference evidence="1" key="1">
    <citation type="submission" date="2021-04" db="EMBL/GenBank/DDBJ databases">
        <authorList>
            <consortium name="Molecular Ecology Group"/>
        </authorList>
    </citation>
    <scope>NUCLEOTIDE SEQUENCE</scope>
</reference>
<evidence type="ECO:0000313" key="1">
    <source>
        <dbReference type="EMBL" id="CAG5126347.1"/>
    </source>
</evidence>
<keyword evidence="2" id="KW-1185">Reference proteome</keyword>
<dbReference type="EMBL" id="CAJHNH020002335">
    <property type="protein sequence ID" value="CAG5126347.1"/>
    <property type="molecule type" value="Genomic_DNA"/>
</dbReference>
<dbReference type="PANTHER" id="PTHR37162">
    <property type="entry name" value="HAT FAMILY DIMERISATION DOMAINCONTAINING PROTEIN-RELATED"/>
    <property type="match status" value="1"/>
</dbReference>
<proteinExistence type="predicted"/>
<dbReference type="OrthoDB" id="6101485at2759"/>
<evidence type="ECO:0000313" key="2">
    <source>
        <dbReference type="Proteomes" id="UP000678393"/>
    </source>
</evidence>